<reference evidence="11" key="2">
    <citation type="submission" date="2021-09" db="EMBL/GenBank/DDBJ databases">
        <authorList>
            <person name="Jia N."/>
            <person name="Wang J."/>
            <person name="Shi W."/>
            <person name="Du L."/>
            <person name="Sun Y."/>
            <person name="Zhan W."/>
            <person name="Jiang J."/>
            <person name="Wang Q."/>
            <person name="Zhang B."/>
            <person name="Ji P."/>
            <person name="Sakyi L.B."/>
            <person name="Cui X."/>
            <person name="Yuan T."/>
            <person name="Jiang B."/>
            <person name="Yang W."/>
            <person name="Lam T.T.-Y."/>
            <person name="Chang Q."/>
            <person name="Ding S."/>
            <person name="Wang X."/>
            <person name="Zhu J."/>
            <person name="Ruan X."/>
            <person name="Zhao L."/>
            <person name="Wei J."/>
            <person name="Que T."/>
            <person name="Du C."/>
            <person name="Cheng J."/>
            <person name="Dai P."/>
            <person name="Han X."/>
            <person name="Huang E."/>
            <person name="Gao Y."/>
            <person name="Liu J."/>
            <person name="Shao H."/>
            <person name="Ye R."/>
            <person name="Li L."/>
            <person name="Wei W."/>
            <person name="Wang X."/>
            <person name="Wang C."/>
            <person name="Huo Q."/>
            <person name="Li W."/>
            <person name="Guo W."/>
            <person name="Chen H."/>
            <person name="Chen S."/>
            <person name="Zhou L."/>
            <person name="Zhou L."/>
            <person name="Ni X."/>
            <person name="Tian J."/>
            <person name="Zhou Y."/>
            <person name="Sheng Y."/>
            <person name="Liu T."/>
            <person name="Pan Y."/>
            <person name="Xia L."/>
            <person name="Li J."/>
            <person name="Zhao F."/>
            <person name="Cao W."/>
        </authorList>
    </citation>
    <scope>NUCLEOTIDE SEQUENCE</scope>
    <source>
        <strain evidence="11">Rmic-2018</strain>
        <tissue evidence="11">Larvae</tissue>
    </source>
</reference>
<evidence type="ECO:0000259" key="10">
    <source>
        <dbReference type="PROSITE" id="PS50950"/>
    </source>
</evidence>
<name>A0A9J6ELY9_RHIMP</name>
<feature type="domain" description="THAP-type" evidence="10">
    <location>
        <begin position="14"/>
        <end position="96"/>
    </location>
</feature>
<dbReference type="PROSITE" id="PS50950">
    <property type="entry name" value="ZF_THAP"/>
    <property type="match status" value="1"/>
</dbReference>
<dbReference type="EMBL" id="JABSTU010000003">
    <property type="protein sequence ID" value="KAH8035064.1"/>
    <property type="molecule type" value="Genomic_DNA"/>
</dbReference>
<dbReference type="Pfam" id="PF05485">
    <property type="entry name" value="THAP"/>
    <property type="match status" value="1"/>
</dbReference>
<protein>
    <recommendedName>
        <fullName evidence="10">THAP-type domain-containing protein</fullName>
    </recommendedName>
</protein>
<evidence type="ECO:0000256" key="3">
    <source>
        <dbReference type="ARBA" id="ARBA00022771"/>
    </source>
</evidence>
<sequence>MRINRTTSYRISNAAQLRVLMRALSRGDSEVASPAPCFGFPRSQPHLYQQWVVNLKRDKWKPSPGSRLCSSHFTEACFDRSGSRTRLKSDAIPTLFSFPEHLQKGLFFSVTGVALLDLADVYGTDVGSVAQLVTTRGVGILAGSFFGGLLYDRLNTQLLSVLFTALTSASVFVTPSSGELLYAHGTSVLAGFSMGALDTGANVWLINLWPSGCGPVLQVYHLAFGVGAFIAPFVAEPFLSCNTSVTANTTRHGGLLIGADTLSREPQLPFAFGIVSGFIALVATSMFVVYLVDRSDCKPSGGEQSSQPVNLVLVGLLGCYIMAYLGLECSYGQMLATFAVESDLRMTKSEAAYLTSLYFLTFTVARIGSVLWSMLARPSCILITCQLLTAVIFTLLVVFGDSSATWLWTLSGLAGVSLAAIFAAAVSYTVQFVVMTNRLMSMVTVAASLGTMVPPLFVGLFIEKDPMMFTYVCLATALIMSAFCFAMYLVTRGRPLVTADVSETQGGHVG</sequence>
<dbReference type="SMART" id="SM00980">
    <property type="entry name" value="THAP"/>
    <property type="match status" value="1"/>
</dbReference>
<keyword evidence="2" id="KW-0479">Metal-binding</keyword>
<evidence type="ECO:0000256" key="1">
    <source>
        <dbReference type="ARBA" id="ARBA00022692"/>
    </source>
</evidence>
<dbReference type="InterPro" id="IPR006612">
    <property type="entry name" value="THAP_Znf"/>
</dbReference>
<evidence type="ECO:0000256" key="9">
    <source>
        <dbReference type="SAM" id="Phobius"/>
    </source>
</evidence>
<evidence type="ECO:0000256" key="4">
    <source>
        <dbReference type="ARBA" id="ARBA00022833"/>
    </source>
</evidence>
<feature type="transmembrane region" description="Helical" evidence="9">
    <location>
        <begin position="129"/>
        <end position="151"/>
    </location>
</feature>
<dbReference type="Gene3D" id="1.20.1250.20">
    <property type="entry name" value="MFS general substrate transporter like domains"/>
    <property type="match status" value="2"/>
</dbReference>
<dbReference type="SUPFAM" id="SSF103473">
    <property type="entry name" value="MFS general substrate transporter"/>
    <property type="match status" value="1"/>
</dbReference>
<dbReference type="GO" id="GO:0008270">
    <property type="term" value="F:zinc ion binding"/>
    <property type="evidence" value="ECO:0007669"/>
    <property type="project" value="UniProtKB-KW"/>
</dbReference>
<proteinExistence type="predicted"/>
<dbReference type="VEuPathDB" id="VectorBase:LOC119172391"/>
<dbReference type="InterPro" id="IPR036259">
    <property type="entry name" value="MFS_trans_sf"/>
</dbReference>
<evidence type="ECO:0000256" key="2">
    <source>
        <dbReference type="ARBA" id="ARBA00022723"/>
    </source>
</evidence>
<dbReference type="Proteomes" id="UP000821866">
    <property type="component" value="Chromosome 11"/>
</dbReference>
<evidence type="ECO:0000256" key="8">
    <source>
        <dbReference type="PROSITE-ProRule" id="PRU00309"/>
    </source>
</evidence>
<dbReference type="PANTHER" id="PTHR23121">
    <property type="entry name" value="SODIUM-DEPENDENT GLUCOSE TRANSPORTER 1"/>
    <property type="match status" value="1"/>
</dbReference>
<keyword evidence="5 9" id="KW-1133">Transmembrane helix</keyword>
<dbReference type="PANTHER" id="PTHR23121:SF10">
    <property type="entry name" value="MAJOR FACILITATOR SUPERFAMILY DOMAIN-CONTAINING PROTEIN 4A"/>
    <property type="match status" value="1"/>
</dbReference>
<feature type="transmembrane region" description="Helical" evidence="9">
    <location>
        <begin position="181"/>
        <end position="205"/>
    </location>
</feature>
<keyword evidence="12" id="KW-1185">Reference proteome</keyword>
<organism evidence="11 12">
    <name type="scientific">Rhipicephalus microplus</name>
    <name type="common">Cattle tick</name>
    <name type="synonym">Boophilus microplus</name>
    <dbReference type="NCBI Taxonomy" id="6941"/>
    <lineage>
        <taxon>Eukaryota</taxon>
        <taxon>Metazoa</taxon>
        <taxon>Ecdysozoa</taxon>
        <taxon>Arthropoda</taxon>
        <taxon>Chelicerata</taxon>
        <taxon>Arachnida</taxon>
        <taxon>Acari</taxon>
        <taxon>Parasitiformes</taxon>
        <taxon>Ixodida</taxon>
        <taxon>Ixodoidea</taxon>
        <taxon>Ixodidae</taxon>
        <taxon>Rhipicephalinae</taxon>
        <taxon>Rhipicephalus</taxon>
        <taxon>Boophilus</taxon>
    </lineage>
</organism>
<keyword evidence="4" id="KW-0862">Zinc</keyword>
<evidence type="ECO:0000256" key="6">
    <source>
        <dbReference type="ARBA" id="ARBA00023125"/>
    </source>
</evidence>
<dbReference type="SUPFAM" id="SSF57716">
    <property type="entry name" value="Glucocorticoid receptor-like (DNA-binding domain)"/>
    <property type="match status" value="1"/>
</dbReference>
<feature type="transmembrane region" description="Helical" evidence="9">
    <location>
        <begin position="468"/>
        <end position="490"/>
    </location>
</feature>
<feature type="transmembrane region" description="Helical" evidence="9">
    <location>
        <begin position="442"/>
        <end position="462"/>
    </location>
</feature>
<evidence type="ECO:0000313" key="11">
    <source>
        <dbReference type="EMBL" id="KAH8035064.1"/>
    </source>
</evidence>
<feature type="transmembrane region" description="Helical" evidence="9">
    <location>
        <begin position="105"/>
        <end position="123"/>
    </location>
</feature>
<feature type="transmembrane region" description="Helical" evidence="9">
    <location>
        <begin position="406"/>
        <end position="430"/>
    </location>
</feature>
<keyword evidence="7 9" id="KW-0472">Membrane</keyword>
<dbReference type="GO" id="GO:0003677">
    <property type="term" value="F:DNA binding"/>
    <property type="evidence" value="ECO:0007669"/>
    <property type="project" value="UniProtKB-UniRule"/>
</dbReference>
<feature type="transmembrane region" description="Helical" evidence="9">
    <location>
        <begin position="379"/>
        <end position="400"/>
    </location>
</feature>
<dbReference type="AlphaFoldDB" id="A0A9J6ELY9"/>
<feature type="transmembrane region" description="Helical" evidence="9">
    <location>
        <begin position="158"/>
        <end position="175"/>
    </location>
</feature>
<dbReference type="SMART" id="SM00692">
    <property type="entry name" value="DM3"/>
    <property type="match status" value="1"/>
</dbReference>
<keyword evidence="6 8" id="KW-0238">DNA-binding</keyword>
<evidence type="ECO:0000256" key="7">
    <source>
        <dbReference type="ARBA" id="ARBA00023136"/>
    </source>
</evidence>
<reference evidence="11" key="1">
    <citation type="journal article" date="2020" name="Cell">
        <title>Large-Scale Comparative Analyses of Tick Genomes Elucidate Their Genetic Diversity and Vector Capacities.</title>
        <authorList>
            <consortium name="Tick Genome and Microbiome Consortium (TIGMIC)"/>
            <person name="Jia N."/>
            <person name="Wang J."/>
            <person name="Shi W."/>
            <person name="Du L."/>
            <person name="Sun Y."/>
            <person name="Zhan W."/>
            <person name="Jiang J.F."/>
            <person name="Wang Q."/>
            <person name="Zhang B."/>
            <person name="Ji P."/>
            <person name="Bell-Sakyi L."/>
            <person name="Cui X.M."/>
            <person name="Yuan T.T."/>
            <person name="Jiang B.G."/>
            <person name="Yang W.F."/>
            <person name="Lam T.T."/>
            <person name="Chang Q.C."/>
            <person name="Ding S.J."/>
            <person name="Wang X.J."/>
            <person name="Zhu J.G."/>
            <person name="Ruan X.D."/>
            <person name="Zhao L."/>
            <person name="Wei J.T."/>
            <person name="Ye R.Z."/>
            <person name="Que T.C."/>
            <person name="Du C.H."/>
            <person name="Zhou Y.H."/>
            <person name="Cheng J.X."/>
            <person name="Dai P.F."/>
            <person name="Guo W.B."/>
            <person name="Han X.H."/>
            <person name="Huang E.J."/>
            <person name="Li L.F."/>
            <person name="Wei W."/>
            <person name="Gao Y.C."/>
            <person name="Liu J.Z."/>
            <person name="Shao H.Z."/>
            <person name="Wang X."/>
            <person name="Wang C.C."/>
            <person name="Yang T.C."/>
            <person name="Huo Q.B."/>
            <person name="Li W."/>
            <person name="Chen H.Y."/>
            <person name="Chen S.E."/>
            <person name="Zhou L.G."/>
            <person name="Ni X.B."/>
            <person name="Tian J.H."/>
            <person name="Sheng Y."/>
            <person name="Liu T."/>
            <person name="Pan Y.S."/>
            <person name="Xia L.Y."/>
            <person name="Li J."/>
            <person name="Zhao F."/>
            <person name="Cao W.C."/>
        </authorList>
    </citation>
    <scope>NUCLEOTIDE SEQUENCE</scope>
    <source>
        <strain evidence="11">Rmic-2018</strain>
    </source>
</reference>
<evidence type="ECO:0000256" key="5">
    <source>
        <dbReference type="ARBA" id="ARBA00022989"/>
    </source>
</evidence>
<gene>
    <name evidence="11" type="ORF">HPB51_004305</name>
</gene>
<feature type="transmembrane region" description="Helical" evidence="9">
    <location>
        <begin position="270"/>
        <end position="292"/>
    </location>
</feature>
<comment type="caution">
    <text evidence="11">The sequence shown here is derived from an EMBL/GenBank/DDBJ whole genome shotgun (WGS) entry which is preliminary data.</text>
</comment>
<feature type="transmembrane region" description="Helical" evidence="9">
    <location>
        <begin position="308"/>
        <end position="327"/>
    </location>
</feature>
<feature type="transmembrane region" description="Helical" evidence="9">
    <location>
        <begin position="351"/>
        <end position="372"/>
    </location>
</feature>
<evidence type="ECO:0000313" key="12">
    <source>
        <dbReference type="Proteomes" id="UP000821866"/>
    </source>
</evidence>
<keyword evidence="3 8" id="KW-0863">Zinc-finger</keyword>
<feature type="transmembrane region" description="Helical" evidence="9">
    <location>
        <begin position="217"/>
        <end position="235"/>
    </location>
</feature>
<accession>A0A9J6ELY9</accession>
<dbReference type="VEuPathDB" id="VectorBase:LOC119167677"/>
<keyword evidence="1 9" id="KW-0812">Transmembrane</keyword>